<feature type="domain" description="DNA-directed RNA polymerase N-terminal" evidence="12">
    <location>
        <begin position="269"/>
        <end position="606"/>
    </location>
</feature>
<evidence type="ECO:0000256" key="11">
    <source>
        <dbReference type="SAM" id="MobiDB-lite"/>
    </source>
</evidence>
<reference evidence="13" key="2">
    <citation type="submission" date="2022-01" db="EMBL/GenBank/DDBJ databases">
        <authorList>
            <person name="Hirooka S."/>
            <person name="Miyagishima S.Y."/>
        </authorList>
    </citation>
    <scope>NUCLEOTIDE SEQUENCE</scope>
    <source>
        <strain evidence="13">NBRC 102759</strain>
    </source>
</reference>
<dbReference type="Pfam" id="PF14700">
    <property type="entry name" value="RPOL_N"/>
    <property type="match status" value="1"/>
</dbReference>
<comment type="similarity">
    <text evidence="2 10">Belongs to the phage and mitochondrial RNA polymerase family.</text>
</comment>
<sequence length="1122" mass="129963">MRVCLWKETCNFYKLDNIKATSSSIISRCFQQTRIANFYSGATTLSEKEEIREPTELKRVEELKAAKDVEDTLLSFNLSSSASHYRNNKVHRNGRHMAMHLKEKRATGLFLVFSLHLPDRIHNCRHVFTRKSVSQKLYLRTVSEQSSLREALREDMFEEDEEEEDELYGPDTDLELPYLQSKYYSTENYLANASVVNESLENPYEIFEEPWSDTFESGSQLEAAFSDLFQLSLLREYQLNDSSSFSVRTSPSGAAVRVRKRQVEDPKYAEELRLEFACLQESLDRFRNLLETAMKRGDISWLSPAQRLILSWLSPLAFVIKREQQRLRNKISLTKDEDHLLRLEPAKLALITIQETLRLTVPRKDGYPYLSLCLEVGKAVQTQCNAEELEKLRKKLQYEQLHQQVVENKQENTEIASTEPSEQKEHSNSFRIRLHQLKKLLKRNADDKNAHRPYVNLFAYHLNGNTAFWDKLSTLRVGSRLVDMLLKNAPTQQDWTCTKASDVRFISAFWHKVVRGNGNKLQGLVGCRDIVYDILARDLSNPFLNPLPRLRPMVVVPRPWTGPKTGGYLRIRSDLMRCEHSHRSQWNALRTSNLSQVYEGLNALGATPWKVNTRILEVAEQLWKRGGGLAGLVSRENIEIPKLDINEFRTLSRNEMTLKRNELREAKKAVAERHALKCQTEIILQEAREFAKYDVFYLPHNMDFRGRAYPIPSTLHHMSSDLHRGLLMFALPGKPLGERGLYWLKVHIANLAGQDKATFEDRVRWTDSHFRDIIRVAQDPLDLNNLEWWSSREDPFQFLAACVEFANAARRGVDNMFDYCSTLPIQMDGSCNGLQHYAALARDHEGAFRVNLLPCDKPQDVYSAVCDRVRYMVEKDAERGLEEAKLALKCLSRKVVKQTVMTSVYGVTLIGARLQIENRLKEAKLVEKEWIFKVSSYLASRTLESIGNLFEVADRTMEWLSECAQKIAQTKQAVSWITPLGLPIYQPYRNKARLDVKTAMQIVSMQLYDESLPIEKRKQMTAFPPNYIHSLDSSHMLMTASVCVKEGMYFAAVHDSFWTSAADVDSMNRILRETFVHLHSDNLLWQLYEYFRSRYPQIDFRPPPERGTLDIRKVLEAPFFFD</sequence>
<dbReference type="Gene3D" id="1.10.150.20">
    <property type="entry name" value="5' to 3' exonuclease, C-terminal subdomain"/>
    <property type="match status" value="1"/>
</dbReference>
<evidence type="ECO:0000313" key="14">
    <source>
        <dbReference type="Proteomes" id="UP001061958"/>
    </source>
</evidence>
<keyword evidence="4 10" id="KW-0808">Transferase</keyword>
<dbReference type="GO" id="GO:0034245">
    <property type="term" value="C:mitochondrial DNA-directed RNA polymerase complex"/>
    <property type="evidence" value="ECO:0007669"/>
    <property type="project" value="TreeGrafter"/>
</dbReference>
<dbReference type="InterPro" id="IPR029262">
    <property type="entry name" value="RPOL_N"/>
</dbReference>
<dbReference type="FunFam" id="1.10.150.20:FF:000041">
    <property type="entry name" value="DNA-directed RNA polymerase"/>
    <property type="match status" value="1"/>
</dbReference>
<dbReference type="PROSITE" id="PS00900">
    <property type="entry name" value="RNA_POL_PHAGE_1"/>
    <property type="match status" value="1"/>
</dbReference>
<evidence type="ECO:0000313" key="13">
    <source>
        <dbReference type="EMBL" id="GJQ10208.1"/>
    </source>
</evidence>
<proteinExistence type="inferred from homology"/>
<dbReference type="GO" id="GO:0003677">
    <property type="term" value="F:DNA binding"/>
    <property type="evidence" value="ECO:0007669"/>
    <property type="project" value="InterPro"/>
</dbReference>
<dbReference type="PANTHER" id="PTHR10102">
    <property type="entry name" value="DNA-DIRECTED RNA POLYMERASE, MITOCHONDRIAL"/>
    <property type="match status" value="1"/>
</dbReference>
<evidence type="ECO:0000256" key="1">
    <source>
        <dbReference type="ARBA" id="ARBA00004173"/>
    </source>
</evidence>
<reference evidence="13" key="1">
    <citation type="journal article" date="2022" name="Proc. Natl. Acad. Sci. U.S.A.">
        <title>Life cycle and functional genomics of the unicellular red alga Galdieria for elucidating algal and plant evolution and industrial use.</title>
        <authorList>
            <person name="Hirooka S."/>
            <person name="Itabashi T."/>
            <person name="Ichinose T.M."/>
            <person name="Onuma R."/>
            <person name="Fujiwara T."/>
            <person name="Yamashita S."/>
            <person name="Jong L.W."/>
            <person name="Tomita R."/>
            <person name="Iwane A.H."/>
            <person name="Miyagishima S.Y."/>
        </authorList>
    </citation>
    <scope>NUCLEOTIDE SEQUENCE</scope>
    <source>
        <strain evidence="13">NBRC 102759</strain>
    </source>
</reference>
<evidence type="ECO:0000256" key="2">
    <source>
        <dbReference type="ARBA" id="ARBA00009493"/>
    </source>
</evidence>
<keyword evidence="14" id="KW-1185">Reference proteome</keyword>
<dbReference type="PANTHER" id="PTHR10102:SF0">
    <property type="entry name" value="DNA-DIRECTED RNA POLYMERASE, MITOCHONDRIAL"/>
    <property type="match status" value="1"/>
</dbReference>
<gene>
    <name evidence="13" type="ORF">GpartN1_g1999.t1</name>
</gene>
<keyword evidence="8 10" id="KW-0804">Transcription</keyword>
<dbReference type="InterPro" id="IPR024075">
    <property type="entry name" value="DNA-dir_RNA_pol_helix_hairp_sf"/>
</dbReference>
<dbReference type="OrthoDB" id="276422at2759"/>
<keyword evidence="7" id="KW-0496">Mitochondrion</keyword>
<dbReference type="InterPro" id="IPR046950">
    <property type="entry name" value="DNA-dir_Rpol_C_phage-type"/>
</dbReference>
<evidence type="ECO:0000256" key="9">
    <source>
        <dbReference type="ARBA" id="ARBA00048552"/>
    </source>
</evidence>
<dbReference type="EMBL" id="BQMJ01000014">
    <property type="protein sequence ID" value="GJQ10208.1"/>
    <property type="molecule type" value="Genomic_DNA"/>
</dbReference>
<evidence type="ECO:0000259" key="12">
    <source>
        <dbReference type="SMART" id="SM01311"/>
    </source>
</evidence>
<dbReference type="Gene3D" id="1.10.287.280">
    <property type="match status" value="1"/>
</dbReference>
<dbReference type="Proteomes" id="UP001061958">
    <property type="component" value="Unassembled WGS sequence"/>
</dbReference>
<dbReference type="EC" id="2.7.7.6" evidence="10"/>
<name>A0A9C7UNV7_9RHOD</name>
<protein>
    <recommendedName>
        <fullName evidence="10">DNA-directed RNA polymerase</fullName>
        <ecNumber evidence="10">2.7.7.6</ecNumber>
    </recommendedName>
</protein>
<evidence type="ECO:0000256" key="4">
    <source>
        <dbReference type="ARBA" id="ARBA00022679"/>
    </source>
</evidence>
<comment type="function">
    <text evidence="10">DNA-dependent RNA polymerase catalyzes the transcription of DNA into RNA using the four ribonucleoside triphosphates as substrates.</text>
</comment>
<evidence type="ECO:0000256" key="8">
    <source>
        <dbReference type="ARBA" id="ARBA00023163"/>
    </source>
</evidence>
<dbReference type="Pfam" id="PF00940">
    <property type="entry name" value="RNA_pol"/>
    <property type="match status" value="1"/>
</dbReference>
<dbReference type="Gene3D" id="1.10.1320.10">
    <property type="entry name" value="DNA-directed RNA polymerase, N-terminal domain"/>
    <property type="match status" value="1"/>
</dbReference>
<comment type="caution">
    <text evidence="13">The sequence shown here is derived from an EMBL/GenBank/DDBJ whole genome shotgun (WGS) entry which is preliminary data.</text>
</comment>
<evidence type="ECO:0000256" key="3">
    <source>
        <dbReference type="ARBA" id="ARBA00022478"/>
    </source>
</evidence>
<dbReference type="FunFam" id="1.10.287.280:FF:000001">
    <property type="entry name" value="DNA-directed RNA polymerase"/>
    <property type="match status" value="1"/>
</dbReference>
<dbReference type="InterPro" id="IPR037159">
    <property type="entry name" value="RNA_POL_N_sf"/>
</dbReference>
<dbReference type="AlphaFoldDB" id="A0A9C7UNV7"/>
<feature type="region of interest" description="Disordered" evidence="11">
    <location>
        <begin position="409"/>
        <end position="428"/>
    </location>
</feature>
<evidence type="ECO:0000256" key="7">
    <source>
        <dbReference type="ARBA" id="ARBA00023128"/>
    </source>
</evidence>
<comment type="subcellular location">
    <subcellularLocation>
        <location evidence="1">Mitochondrion</location>
    </subcellularLocation>
</comment>
<evidence type="ECO:0000256" key="10">
    <source>
        <dbReference type="RuleBase" id="RU003805"/>
    </source>
</evidence>
<evidence type="ECO:0000256" key="5">
    <source>
        <dbReference type="ARBA" id="ARBA00022695"/>
    </source>
</evidence>
<dbReference type="InterPro" id="IPR043502">
    <property type="entry name" value="DNA/RNA_pol_sf"/>
</dbReference>
<comment type="catalytic activity">
    <reaction evidence="9 10">
        <text>RNA(n) + a ribonucleoside 5'-triphosphate = RNA(n+1) + diphosphate</text>
        <dbReference type="Rhea" id="RHEA:21248"/>
        <dbReference type="Rhea" id="RHEA-COMP:14527"/>
        <dbReference type="Rhea" id="RHEA-COMP:17342"/>
        <dbReference type="ChEBI" id="CHEBI:33019"/>
        <dbReference type="ChEBI" id="CHEBI:61557"/>
        <dbReference type="ChEBI" id="CHEBI:140395"/>
        <dbReference type="EC" id="2.7.7.6"/>
    </reaction>
</comment>
<keyword evidence="3 10" id="KW-0240">DNA-directed RNA polymerase</keyword>
<dbReference type="Gene3D" id="1.10.287.260">
    <property type="match status" value="1"/>
</dbReference>
<feature type="compositionally biased region" description="Polar residues" evidence="11">
    <location>
        <begin position="409"/>
        <end position="420"/>
    </location>
</feature>
<organism evidence="13 14">
    <name type="scientific">Galdieria partita</name>
    <dbReference type="NCBI Taxonomy" id="83374"/>
    <lineage>
        <taxon>Eukaryota</taxon>
        <taxon>Rhodophyta</taxon>
        <taxon>Bangiophyceae</taxon>
        <taxon>Galdieriales</taxon>
        <taxon>Galdieriaceae</taxon>
        <taxon>Galdieria</taxon>
    </lineage>
</organism>
<dbReference type="GO" id="GO:0003899">
    <property type="term" value="F:DNA-directed RNA polymerase activity"/>
    <property type="evidence" value="ECO:0007669"/>
    <property type="project" value="UniProtKB-EC"/>
</dbReference>
<keyword evidence="6" id="KW-0809">Transit peptide</keyword>
<dbReference type="SUPFAM" id="SSF56672">
    <property type="entry name" value="DNA/RNA polymerases"/>
    <property type="match status" value="1"/>
</dbReference>
<dbReference type="GO" id="GO:0006390">
    <property type="term" value="P:mitochondrial transcription"/>
    <property type="evidence" value="ECO:0007669"/>
    <property type="project" value="TreeGrafter"/>
</dbReference>
<dbReference type="SMART" id="SM01311">
    <property type="entry name" value="RPOL_N"/>
    <property type="match status" value="1"/>
</dbReference>
<accession>A0A9C7UNV7</accession>
<dbReference type="InterPro" id="IPR002092">
    <property type="entry name" value="DNA-dir_Rpol_phage-type"/>
</dbReference>
<dbReference type="PROSITE" id="PS00489">
    <property type="entry name" value="RNA_POL_PHAGE_2"/>
    <property type="match status" value="1"/>
</dbReference>
<keyword evidence="5 10" id="KW-0548">Nucleotidyltransferase</keyword>
<evidence type="ECO:0000256" key="6">
    <source>
        <dbReference type="ARBA" id="ARBA00022946"/>
    </source>
</evidence>